<dbReference type="HOGENOM" id="CLU_146479_0_0_11"/>
<keyword evidence="3" id="KW-1185">Reference proteome</keyword>
<proteinExistence type="predicted"/>
<reference evidence="3" key="2">
    <citation type="submission" date="2009-10" db="EMBL/GenBank/DDBJ databases">
        <title>The genome sequence of Streptomyces pristinaespiralis strain ATCC 25486.</title>
        <authorList>
            <consortium name="The Broad Institute Genome Sequencing Platform"/>
            <consortium name="Broad Institute Microbial Sequencing Center"/>
            <person name="Fischbach M."/>
            <person name="Godfrey P."/>
            <person name="Ward D."/>
            <person name="Young S."/>
            <person name="Zeng Q."/>
            <person name="Koehrsen M."/>
            <person name="Alvarado L."/>
            <person name="Berlin A.M."/>
            <person name="Bochicchio J."/>
            <person name="Borenstein D."/>
            <person name="Chapman S.B."/>
            <person name="Chen Z."/>
            <person name="Engels R."/>
            <person name="Freedman E."/>
            <person name="Gellesch M."/>
            <person name="Goldberg J."/>
            <person name="Griggs A."/>
            <person name="Gujja S."/>
            <person name="Heilman E.R."/>
            <person name="Heiman D.I."/>
            <person name="Hepburn T.A."/>
            <person name="Howarth C."/>
            <person name="Jen D."/>
            <person name="Larson L."/>
            <person name="Lewis B."/>
            <person name="Mehta T."/>
            <person name="Park D."/>
            <person name="Pearson M."/>
            <person name="Richards J."/>
            <person name="Roberts A."/>
            <person name="Saif S."/>
            <person name="Shea T.D."/>
            <person name="Shenoy N."/>
            <person name="Sisk P."/>
            <person name="Stolte C."/>
            <person name="Sykes S.N."/>
            <person name="Thomson T."/>
            <person name="Walk T."/>
            <person name="White J."/>
            <person name="Yandava C."/>
            <person name="Straight P."/>
            <person name="Clardy J."/>
            <person name="Hung D."/>
            <person name="Kolter R."/>
            <person name="Mekalanos J."/>
            <person name="Walker S."/>
            <person name="Walsh C.T."/>
            <person name="Wieland-Brown L.C."/>
            <person name="Haas B."/>
            <person name="Nusbaum C."/>
            <person name="Birren B."/>
        </authorList>
    </citation>
    <scope>NUCLEOTIDE SEQUENCE [LARGE SCALE GENOMIC DNA]</scope>
    <source>
        <strain evidence="3">ATCC 25486 / DSM 40338 / CBS 914.69 / JCM 4507 / NBRC 13074 / NRRL 2958 / 5647</strain>
    </source>
</reference>
<evidence type="ECO:0000313" key="2">
    <source>
        <dbReference type="EMBL" id="EDY65086.1"/>
    </source>
</evidence>
<sequence length="160" mass="17046">MGGKPLSTSSTRWARPALSRPGGSVSGRWWGRAVAVAALIVTTSACGSLDERRDDVTAEVTGFEQALGAEQFARVCAALAPETLEELEQSARSSCEEAIGEEDLTEAGAVRRVDVYGDQARVVLDQDTLFLSHFPTGWKVTAAGCTPREGRPYQCELKGG</sequence>
<gene>
    <name evidence="2" type="ORF">SSDG_03409</name>
</gene>
<organism evidence="2 3">
    <name type="scientific">Streptomyces pristinaespiralis (strain ATCC 25486 / DSM 40338 / CBS 914.69 / JCM 4507 / KCC S-0507 / NBRC 13074 / NRRL 2958 / 5647)</name>
    <dbReference type="NCBI Taxonomy" id="457429"/>
    <lineage>
        <taxon>Bacteria</taxon>
        <taxon>Bacillati</taxon>
        <taxon>Actinomycetota</taxon>
        <taxon>Actinomycetes</taxon>
        <taxon>Kitasatosporales</taxon>
        <taxon>Streptomycetaceae</taxon>
        <taxon>Streptomyces</taxon>
    </lineage>
</organism>
<feature type="region of interest" description="Disordered" evidence="1">
    <location>
        <begin position="1"/>
        <end position="25"/>
    </location>
</feature>
<dbReference type="EMBL" id="CM000950">
    <property type="protein sequence ID" value="EDY65086.1"/>
    <property type="molecule type" value="Genomic_DNA"/>
</dbReference>
<evidence type="ECO:0000256" key="1">
    <source>
        <dbReference type="SAM" id="MobiDB-lite"/>
    </source>
</evidence>
<feature type="compositionally biased region" description="Polar residues" evidence="1">
    <location>
        <begin position="1"/>
        <end position="12"/>
    </location>
</feature>
<evidence type="ECO:0000313" key="3">
    <source>
        <dbReference type="Proteomes" id="UP000002805"/>
    </source>
</evidence>
<reference evidence="3" key="1">
    <citation type="submission" date="2008-02" db="EMBL/GenBank/DDBJ databases">
        <authorList>
            <consortium name="The Broad Institute Genome Sequencing Platform"/>
            <person name="Fischbach M."/>
            <person name="Ward D."/>
            <person name="Young S."/>
            <person name="Jaffe D."/>
            <person name="Gnerre S."/>
            <person name="Berlin A."/>
            <person name="Heiman D."/>
            <person name="Hepburn T."/>
            <person name="Sykes S."/>
            <person name="Alvarado L."/>
            <person name="Kodira C.D."/>
            <person name="Straight P."/>
            <person name="Clardy J."/>
            <person name="Hung D."/>
            <person name="Kolter R."/>
            <person name="Mekalanos J."/>
            <person name="Walker S."/>
            <person name="Walsh C.T."/>
            <person name="Lander E."/>
            <person name="Galagan J."/>
            <person name="Nusbaum C."/>
            <person name="Birren B."/>
        </authorList>
    </citation>
    <scope>NUCLEOTIDE SEQUENCE [LARGE SCALE GENOMIC DNA]</scope>
    <source>
        <strain evidence="3">ATCC 25486 / DSM 40338 / CBS 914.69 / JCM 4507 / NBRC 13074 / NRRL 2958 / 5647</strain>
    </source>
</reference>
<protein>
    <submittedName>
        <fullName evidence="2">Uncharacterized protein</fullName>
    </submittedName>
</protein>
<dbReference type="eggNOG" id="ENOG503355G">
    <property type="taxonomic scope" value="Bacteria"/>
</dbReference>
<dbReference type="Proteomes" id="UP000002805">
    <property type="component" value="Chromosome"/>
</dbReference>
<dbReference type="AlphaFoldDB" id="B5HE25"/>
<name>B5HE25_STRE2</name>
<accession>B5HE25</accession>